<dbReference type="Proteomes" id="UP001165083">
    <property type="component" value="Unassembled WGS sequence"/>
</dbReference>
<protein>
    <submittedName>
        <fullName evidence="1">Unnamed protein product</fullName>
    </submittedName>
</protein>
<organism evidence="1 2">
    <name type="scientific">Phytophthora lilii</name>
    <dbReference type="NCBI Taxonomy" id="2077276"/>
    <lineage>
        <taxon>Eukaryota</taxon>
        <taxon>Sar</taxon>
        <taxon>Stramenopiles</taxon>
        <taxon>Oomycota</taxon>
        <taxon>Peronosporomycetes</taxon>
        <taxon>Peronosporales</taxon>
        <taxon>Peronosporaceae</taxon>
        <taxon>Phytophthora</taxon>
    </lineage>
</organism>
<comment type="caution">
    <text evidence="1">The sequence shown here is derived from an EMBL/GenBank/DDBJ whole genome shotgun (WGS) entry which is preliminary data.</text>
</comment>
<dbReference type="AlphaFoldDB" id="A0A9W6UFT0"/>
<accession>A0A9W6UFT0</accession>
<dbReference type="EMBL" id="BSXW01000939">
    <property type="protein sequence ID" value="GMF31879.1"/>
    <property type="molecule type" value="Genomic_DNA"/>
</dbReference>
<keyword evidence="2" id="KW-1185">Reference proteome</keyword>
<gene>
    <name evidence="1" type="ORF">Plil01_001363600</name>
</gene>
<sequence length="78" mass="8655">MAAFVPELGVLVIDMSVPFGWSGSPPCYALFGRAISWLMGSNSPASVSDSLDTDPFFFYLNGWTTTFWWNQRSTTAYS</sequence>
<name>A0A9W6UFT0_9STRA</name>
<evidence type="ECO:0000313" key="1">
    <source>
        <dbReference type="EMBL" id="GMF31879.1"/>
    </source>
</evidence>
<reference evidence="1" key="1">
    <citation type="submission" date="2023-04" db="EMBL/GenBank/DDBJ databases">
        <title>Phytophthora lilii NBRC 32176.</title>
        <authorList>
            <person name="Ichikawa N."/>
            <person name="Sato H."/>
            <person name="Tonouchi N."/>
        </authorList>
    </citation>
    <scope>NUCLEOTIDE SEQUENCE</scope>
    <source>
        <strain evidence="1">NBRC 32176</strain>
    </source>
</reference>
<proteinExistence type="predicted"/>
<dbReference type="OrthoDB" id="128454at2759"/>
<evidence type="ECO:0000313" key="2">
    <source>
        <dbReference type="Proteomes" id="UP001165083"/>
    </source>
</evidence>